<dbReference type="Proteomes" id="UP000054877">
    <property type="component" value="Unassembled WGS sequence"/>
</dbReference>
<name>A0A0W0YZ13_LEGSP</name>
<comment type="cofactor">
    <cofactor evidence="1">
        <name>pantetheine 4'-phosphate</name>
        <dbReference type="ChEBI" id="CHEBI:47942"/>
    </cofactor>
</comment>
<dbReference type="PATRIC" id="fig|452.5.peg.2136"/>
<dbReference type="SUPFAM" id="SSF52777">
    <property type="entry name" value="CoA-dependent acyltransferases"/>
    <property type="match status" value="12"/>
</dbReference>
<feature type="coiled-coil region" evidence="5">
    <location>
        <begin position="4113"/>
        <end position="4140"/>
    </location>
</feature>
<feature type="domain" description="Carrier" evidence="6">
    <location>
        <begin position="2949"/>
        <end position="3023"/>
    </location>
</feature>
<keyword evidence="5" id="KW-0175">Coiled coil</keyword>
<dbReference type="PROSITE" id="PS00455">
    <property type="entry name" value="AMP_BINDING"/>
    <property type="match status" value="3"/>
</dbReference>
<dbReference type="SUPFAM" id="SSF47336">
    <property type="entry name" value="ACP-like"/>
    <property type="match status" value="6"/>
</dbReference>
<evidence type="ECO:0000259" key="6">
    <source>
        <dbReference type="PROSITE" id="PS50075"/>
    </source>
</evidence>
<dbReference type="NCBIfam" id="TIGR01733">
    <property type="entry name" value="AA-adenyl-dom"/>
    <property type="match status" value="6"/>
</dbReference>
<dbReference type="Gene3D" id="3.40.50.12780">
    <property type="entry name" value="N-terminal domain of ligase-like"/>
    <property type="match status" value="2"/>
</dbReference>
<dbReference type="InterPro" id="IPR001031">
    <property type="entry name" value="Thioesterase"/>
</dbReference>
<dbReference type="CDD" id="cd05930">
    <property type="entry name" value="A_NRPS"/>
    <property type="match status" value="6"/>
</dbReference>
<dbReference type="SMART" id="SM00824">
    <property type="entry name" value="PKS_TE"/>
    <property type="match status" value="1"/>
</dbReference>
<keyword evidence="3" id="KW-0597">Phosphoprotein</keyword>
<dbReference type="Gene3D" id="3.40.50.980">
    <property type="match status" value="8"/>
</dbReference>
<dbReference type="InterPro" id="IPR045851">
    <property type="entry name" value="AMP-bd_C_sf"/>
</dbReference>
<dbReference type="GO" id="GO:0031177">
    <property type="term" value="F:phosphopantetheine binding"/>
    <property type="evidence" value="ECO:0007669"/>
    <property type="project" value="InterPro"/>
</dbReference>
<keyword evidence="8" id="KW-1185">Reference proteome</keyword>
<dbReference type="SUPFAM" id="SSF56801">
    <property type="entry name" value="Acetyl-CoA synthetase-like"/>
    <property type="match status" value="6"/>
</dbReference>
<dbReference type="InterPro" id="IPR029058">
    <property type="entry name" value="AB_hydrolase_fold"/>
</dbReference>
<keyword evidence="2" id="KW-0596">Phosphopantetheine</keyword>
<gene>
    <name evidence="7" type="ORF">Lspi_1942</name>
</gene>
<dbReference type="SMART" id="SM00823">
    <property type="entry name" value="PKS_PP"/>
    <property type="match status" value="3"/>
</dbReference>
<organism evidence="7 8">
    <name type="scientific">Legionella spiritensis</name>
    <dbReference type="NCBI Taxonomy" id="452"/>
    <lineage>
        <taxon>Bacteria</taxon>
        <taxon>Pseudomonadati</taxon>
        <taxon>Pseudomonadota</taxon>
        <taxon>Gammaproteobacteria</taxon>
        <taxon>Legionellales</taxon>
        <taxon>Legionellaceae</taxon>
        <taxon>Legionella</taxon>
    </lineage>
</organism>
<feature type="domain" description="Carrier" evidence="6">
    <location>
        <begin position="3992"/>
        <end position="4066"/>
    </location>
</feature>
<dbReference type="OrthoDB" id="9757559at2"/>
<dbReference type="Gene3D" id="2.30.38.10">
    <property type="entry name" value="Luciferase, Domain 3"/>
    <property type="match status" value="4"/>
</dbReference>
<dbReference type="GO" id="GO:0043041">
    <property type="term" value="P:amino acid activation for nonribosomal peptide biosynthetic process"/>
    <property type="evidence" value="ECO:0007669"/>
    <property type="project" value="TreeGrafter"/>
</dbReference>
<dbReference type="InterPro" id="IPR009081">
    <property type="entry name" value="PP-bd_ACP"/>
</dbReference>
<dbReference type="Pfam" id="PF13193">
    <property type="entry name" value="AMP-binding_C"/>
    <property type="match status" value="2"/>
</dbReference>
<feature type="domain" description="Carrier" evidence="6">
    <location>
        <begin position="5517"/>
        <end position="5592"/>
    </location>
</feature>
<dbReference type="PANTHER" id="PTHR45527:SF1">
    <property type="entry name" value="FATTY ACID SYNTHASE"/>
    <property type="match status" value="1"/>
</dbReference>
<dbReference type="Gene3D" id="3.30.559.10">
    <property type="entry name" value="Chloramphenicol acetyltransferase-like domain"/>
    <property type="match status" value="6"/>
</dbReference>
<dbReference type="NCBIfam" id="TIGR01720">
    <property type="entry name" value="NRPS-para261"/>
    <property type="match status" value="1"/>
</dbReference>
<evidence type="ECO:0000256" key="3">
    <source>
        <dbReference type="ARBA" id="ARBA00022553"/>
    </source>
</evidence>
<dbReference type="Pfam" id="PF00501">
    <property type="entry name" value="AMP-binding"/>
    <property type="match status" value="6"/>
</dbReference>
<evidence type="ECO:0000256" key="2">
    <source>
        <dbReference type="ARBA" id="ARBA00022450"/>
    </source>
</evidence>
<feature type="domain" description="Carrier" evidence="6">
    <location>
        <begin position="1552"/>
        <end position="1627"/>
    </location>
</feature>
<dbReference type="PROSITE" id="PS00012">
    <property type="entry name" value="PHOSPHOPANTETHEINE"/>
    <property type="match status" value="3"/>
</dbReference>
<sequence length="6909" mass="784110">MDSIITSPKRSIIGYFNKQVSEHGNNVALITPQETISYQQLASRVTLLARHLQERGVKAEQFVTIALERSIEFVVSCLAVLKAGGAYIPLNTDDDMSHIRSIVKDSGSKVLLTRGTGYEQLNDGSLTVMDLDALHEACCHASFSKPAYHPVAYAIYTSGSTGQPKGVNSTQEALLNRLEWVWQQYSFSRDDVCCLKAPVHFVDSIGEIFLPLLQGVPLAIVPPKLELEPELFLEFLATQRITRLVLVPSQLQVILDYSPCLKDRLPALKHLEISGEGLSTKLALRIQQALPQTTLINRYGSSEYTSCIFHEIGTIDTRETMIPVGKPIHNTRVYILDSDMKPVNPGERGILWLSGKGLSPGYLNNDRLTRQKFKPNPFYEEHQESLWYSRIYNTGDLVRLNENKALIHLGRADTQVSIYGNRIELSSIEALLNNHPGVKQAVVVLNKHNDIEHLKAYVCFEDNIADFVQLREHLARSLPQYQIPSIFKAVKAFKRLANGKIDRRALQSMDRVVEEATVAEGNPITDYLISACQSLLPIGKIARNHTFFELGLNSLMLMTLVTMIQKHFGIHCQFSDLSRKNTVGRLSRFIAERLAKQEKIPSAHAVTLQNGKPTIAQMRFWLLENRINGDESPNHIAITLRINGLPDLARLQRCLTAIINDNPALSTNFKYLDNQLKAIAHTLDWHLDVISCDETRLGALLENHIKKRFKLENDYLLRGCLFEIEQDYSVLSIVAHHIIFDGWSQQQFLRLLFNRYNGAEDLAQVPYVEDKKLWPPDTSQLSRFQENLAKISSVHLPVELQKPAVTSVSQYRFKIPADKVIAIGDLAKKNHSTVYLSLLSMFAVFLGRYTQNRDVSLGTVISLRDSNEMGCLINTLPMHIHLAFEQDFATLLADVQARFFDFYPVIEYALDPDSGLSQQQLKAESELNVFFIFEKIHDHQDGDLGGFGCELLYPDQSAPKSSLGLYIEEHQHELNGIFKFDPTLFRTTTIQRIANNFLTLIDSILCARALPLYRHRILQTDDYHKLLYQWNDTSVPKKYKTLSRLLYEIAGQRPSDTAVIDHDGSTYDYAWILQNAETMAGAFIQKKHTPGSVIAVAVDPGIDMIVALFAILKSGSAFVPLDPRHPEKRLQHIITDSKAGILVTEEKYYTFFKKKAARDVQVCTVDVLRNHPHPATTIDHAAIDDTACIIYTSGSTGRPKGVKISHYSICNRLSWMWDAFPFTATDKCSQKTALSFVDSLWEIFGPILGGVPLSIMSQQQRDSIEKTVTKLIRDQSTRLVITPSLLKVILDYLSVNELKLESLRMCVISGENASGTLIPSIKAHLPNARLLNLYGSTEVTADASFYEVSDKDCDASSIPVGRPLDNMQMFVLDEYWQPLPIGVIGELFIAGDGVAGGYLDDALSADKFITREIEPGKPRRLFKTGDLAAWQEDGNVILAGRNDNQIKINGMRIDCHEVEYYLQKHHACVQAIVLPWHQPGFAVLIAFILSPDRHLEPDELRDYLGLHLQDAFIPSYFYVLQSFPETITGKIDRTALLSHHERHISTPQNKPQAIGEMEQLILNFFKDSLPDKNIDVNASFFEHGGSSLSAMALAHRVKSFFDIDVGLSDLFDNASARKFARFISHAKTSTVDMPELLHTQRKGNQFPASGGQRAIWFAANANLDTPWLFNVPFVISLSGKLNIKALETAINRIISENDCYQVNFSLQQGKLYQIISHNHLIIKHIRASSKSELNQQLIEHAKHTFSLEQGLLIAVTLFQLNASRFELLVNHHHIITDACSIGKFLEKLGRYYNLAANDSCEYEHKKTRRIDYIDFSQWHNRLHEEGVFQEQLDYWRTQLTINAASSLRPDRFDNHSVSSHEGARYHQSLSLKNTRALTALAHDNHATPSLVLLTVFKLVLSRFCNSRTVLLGMPAAHRHWPELTDMLGYCINTLPVLTQFNNASHFSEAIAIVKKSMFEALKHQDISLGFVQETLGISSPYKIGFDFNSDNQNYHLDAQDLESKIRYLYLDTAQYDLTLFVNKTDSGLDYSFEYKTALYSEAFIHQLARYFNDLIQHVLRHGSSSPVLHYLPADEEKLLLQQGSIKGKHYPTTGRFFNDFIQVARQYPERIAIHSGQRDLTYAGLMKAIDEIAHRLCAQLPLASTKKQPVIATCLPQNTDWLTAILAIWKIGACYLPLNATFPTKRIAAMNQTVLPDLIITDSQLLNKHHEAFGDSPALVIDKAKEANQSALWNFASGKKKKPYAYIIFTSGTTGTPKAVPVFEEAFLNTAYAQIEAFRVNDQSRILQFANCSFDASLSEIATALLCGASLCVIPDPLRKDADALLDYINREGIDIATIPPVMLSMMPKDKSLGLKTLVVAGESCPADVFYHWSRERHFINAYGPTEVTICASLKEVDSQTLPSCIGKPLNRIQLYVLDSSQNLVPRGAEGELYIGGPQLADGYLSQGEDNRHFCSVQIAGIKKKLYRSGDYVRWLMNGDLEFIGRVDRQMSYHGVRIEPREIEQRLEELSFVRQCVVSLEGNEHLVAFIEPDKPATGQHDELEFWPSVAEFFIYDEFLYSVMTNDLKRNYFYQNALNDLAKDKLVLDIGTGKDAILARLALDAGAKKVYAIEYLQETYQAAKRTLENLNLTNRIILIHGDSRQVSLPEPVDIIVSEIVGAIGGSEGAAVILDDAKKRHLKPGGVLIPDKAITKIAAVSLPDEFLNNPGFAPLAADYADKIINDHNVGFMPRICIKNIRPQHLISEATTFELLAFNQDPASSGTHQAAIRVTRDAPFSGFIAWLNLYDHNNGSIDILQDTHCWLPVYFPAFEDNLILRKQDLIDIRCEYRLCDNGLNPDYRIHAVIWRNHRKISTYSYDSLHFHPADSAHPFYKKLFVDNQAIISKALSATQYQSLIKHQLVLHFPDFMRPRHTILLDRFPLNASGKIDRHQLSKIFAEKCRDSRDYEAPVTALERQLQEVWSRLLSQKDIGRNVSFFHLGGDSITAISLVSELQGSGMNLSVRDLYAYPSIATLALKIEETSRHTKPGSGNVSAMYTSPESGLYPLNPLQQDMLTAYRWYPDSDLYINQVYWLTTIEDMDSYQQAWQILIAETECLRLSYVWDEQGICGQIINSAPMLNWDIADWSNLSEEKQQSRLKSCLAKDRKQGFDLALPAPMRVRCFLLGGQRAYVLWTHHHIILDGWSLPLLLKRLDEIYHDRLFSFERQRTSGPQFSRYLEWLRARDRDAAVTFWKSQLGEISRATPLHFCRQSLSGYDITSSQSILSTRLPDVKTHEIEFFAKTHGITINTILQMAWAITLMYYSDEDVVMFGTTVSGRDIDLHQAAEIPGMMIGTVPILANTANYPSLLDGLYHLQKTIHNAQTHAHIGLGDIKRAIGWADSSPLFHSLFVFENYPSGINHGFHVDEKTNFPLVISLIHQDCLQVELTYADNYFAPAMMNRLLARYCKTLGLITRSPNNSINELTLITDEEIALLKRWNTTRVKTPDTTIPHLFETACHHHPNRIALEHGELSLTYEVFNQRSDALCRRLGHQYKTIFGSSFTPETIIAVYLDRGVDLFISILAILKAGGCYLPLDKNYPRSRNEFIIKDSAPAFIMTNQALAPDVSEHTLLLVDLETDTEDASVKPPVITTNNLAYIIYTSGSTGTPNGVMIEHKGVVNLALNTAKALKVDSNSRLLQLNSPCFDTSVQEWSLALLNGATLVIPTKDEMPPSKKIGELILEKFITHLNAPPYVISSTDYQRYPSLKVIISGGDICHPSLVDKWAGDYYFVNDYGPTETTICVSMTRCLPGKKPTIGSPHPNTRFYVLNTRGQLAPIGTIGELYIAGVGMARGYLNRPHLNESRFLTNTFEDTDVNADYKTLYRTGDLVRWTDEGKLEYIGRIDSQLKIRGYRIEPVEIENCLLTHKNIKNCVVIADGKESQRLSIFIERLDSNASTIEECRRYMQNRLPTFMLPNHFVMVDELPLLPNAKIDRKALFKQLNNIVPVDSHERTLNQEQKALMDAFTQALNYKEITLDSHFYTIGGDSINAIQVSAIMQQKGYHLTPNMLYEFPTIKALAQQLEKHKNSKALARIPQGNIELSPIQHWFFGRELANQHHYNQAVMLEYDGTFQKDCVLKTIKALEERYDSLRLRFKRCRNRWTQYYHQDVSGLSTIAFHDLSDVSPEEQAKTIDKISTRSHTMLNIEHGPMMSVLCFTGLHTSRDQLFWSCHHLLCDTVTWHLLLNDFKKIYLALSQGKTTANYPNRSSYADWVNALKKYARENACPNQMPYWLEVVKSIQPIAYDYNACEFYQSDSRSLVTSLSHQETRELLTCANQYLGTRPQELIITALRLAVYQWRGLDELSITMEGHGREPICDTIDIHNIAGWFTTLFPVHFKQSPTQSALPLILDTKNHLRRIPDKGLGYGALLYLLPDNQTKKLRQANMPNLSFNYMGVMDNQVHQDQFKIIETKSDDWVACENRSDYPLAINCYVINNQFKLQLGYSSKHFKKASIQTLLKKMAQGLKDVLSCAREQYKVVHAASDFPLLTLSQATVNVLSQDSEIESIYPLTPLQQGLYFHSRANVDPYVSQLCWQVRKGISLNLLKNAWAALVKNNPVLRTAFHQLSDGQLIQVVHRFKELHWQVLDWSNLDENSYQYKLTELLTQDKGNGFDLTKAGCMRFFIIKARDGKHLCIWSHHHIILDGWSVGLLLQQLDDCYQTLAPGKSLHAARPQPVRFEDYVAWYINQPRQQALNYWKNLLKGYQEPATLLIHRYLGKAPITSHRALQFSQQITHACQAFCKQTTITMNTLLHSALGLILAKYSRRKDIVFGMTISGRTIELQGAETITGLLINSIPVRMRLTDDVSVTDVIHSLHRQIHESQKYACIGLTDIQHAINWQSEKPIFNYLSVLENYPHHESHLFEHCTVKEETHYPLSFVFEDQNDLKVTAIFDEHCFSGSLIESMLTHLQCCLMEMTRKPDAAIATIDILPRNERDKILHTFNQPIHDKIANEANIISTFERISKKYPHNLALCHQQTSLTYAQLSEQITRFSNYTLYCLQESGVVIDSGSPVPLLLNKGIQQIIAIFAVLKLGCAYVPVDPDLPQARINTILSDINSKLLIHDEANAQKASVTAKGCCINIDKEWHVSTRHNLKLRPLTKNNLAYIIFTSGTTGKPKGIMIEHRSVLNYVEWMANALSLNASDRFMQFANYGFDASVWEIFVPLLTGARLFIPGEKELQDFRSLVAWMKIKDITIAQFVPSLFPVFLEIKEFSNLVNLRYLCAGGEKLSYDAVKSILKKLDLEIINLYGPTEVTIDATYKRINRDNFLELDHIPIGKPLANYQVIILDQYHQLCPPGVPGELCVSGLGLARGYYRQEQLTNNVFISNPYSGNTTGSGTRLYKTGDLASWSADGDIYYSGREDSQVKLRGYRIELDEIKERILEIRQIRQAEVLCMDKPDQSLVAFCSVRAYGAEDGLSTETLVQQHLATSLPSYMIPTKVIEIEHFPLNANDKIDYTKLKALYQSSSGVPQHSLRIHDQFIAENLSLIWKRIFNVDEISPDSHFYHLGGHSLKAMQLVLGIEEQLGIFCHTSMILQNPKFIDLVAAVSAGKLLPGKTLNFNALNGNTSELSSEQKRIWFLSNISDNISRSYNMILSYQIIGELDIGRLEHAFRRLINNHPILRARFSQIDGKIVQHSTQDIEPLLNVMPVKDAGEVDRQIQKIINHPFDLTSRCWNVLLLKRTKKDHIMIITIHHILGDGWSLKLMMDDIACYYNKQQVDIAGNPYHYGHYIAWQKQFLESAEAKKQRQYWLEKLKNYERLSLPYDKDSPDFTEFSCNTFHFYLGNKRLKALHKLAEQEQCTPFMVVYGLLNILLYKITQQVDIVIGLPITQRVIPDTDKIIGCLLNTLVLRNQFSADDRFCDFLGTSRKVCLEAYENQLFPFEKVVTDVEHDRDPLRNPIFQVILNWFSDDEVATLSLDGLDVKPYKIAHPYAKFDISFSFTHKEDRLGVTMDYNRSLFSYDFMREVKRSLLNIIDSALSNPDIRLADIPLLKDSQQSSLLPLHATAPEFTLPAGDLFDVFQHQALKYPDKIAVVHNTASITYAELHEKSLALSANITNHGKIIAIVLERGTTLINALLAVLASDNAFVIIDPHQMPVARIDKIVRQCDINTIITSTEHLARLSSLKADPCRLINIDTCKTSDAPPPARGRPQSLSCEKMAYVISTSGTTSEPKMIAISHKNLLNHLLWRQTVFHLSARDVVLQKTSATFDASIWEFFLPLFLGAKCVIADEQHMLQFETLFDIIEDNAVTIAQFSPSVLELLLQSPHAKRLNGLTHLCIGGEVFTRRLHAKCRAVYHGNLYNLYGPAETTIDASYQIVDTKKQNRDIPIGKAISNVALYIVDSNRKLLPKGYIGELAISGCAVGLGYVNDPKLSNEKFIDNPFYQSGQPEIFSRLYLSGDLARMNKDGTIQFIGRRDRQIKFHGIRIDLTQIEYYLTQHPTVCEARVILFKQENSSHLAAFLMGYDGNMPAYDYWQRYLTNYLPAYMCPAYFLTIDEIPLTSNGKTDEHALRQRISQYLSEKTPRQDQQEQENESVLQLRKIWQETLNHAQFGNEDNFFHVGGDSILSVQLVDRINQIFGTAFSITWTFTYNTIFRQAASIPLERHRSYMPVVRLNEIHGNKKLFFIHSGVGGAEVYVNLAKYLDSFEAYGIEPYNFYHSEAMIEDIGELADYYLGLIKKCQPSGPYQLAGWSLGGLLAFEVAYRLQKLGDEVEQVFLLDSFHYDKSSLQQITRFYSENQSNNNLLSELLHESRLPDKYRQRLATLMLNNCKMLHGYTPGKISARVVLFKAMHNEYFDAGLYPQKYIDAIMNLYAKPDNGWHQKARHLDIHQLECTHKTMINKEHARNIARLIDATNQSTLAARIR</sequence>
<dbReference type="InterPro" id="IPR006162">
    <property type="entry name" value="Ppantetheine_attach_site"/>
</dbReference>
<proteinExistence type="predicted"/>
<dbReference type="PROSITE" id="PS50075">
    <property type="entry name" value="CARRIER"/>
    <property type="match status" value="6"/>
</dbReference>
<dbReference type="FunFam" id="3.40.50.12780:FF:000012">
    <property type="entry name" value="Non-ribosomal peptide synthetase"/>
    <property type="match status" value="1"/>
</dbReference>
<protein>
    <submittedName>
        <fullName evidence="7">Non-ribosomal peptide synthase</fullName>
    </submittedName>
</protein>
<dbReference type="NCBIfam" id="NF003417">
    <property type="entry name" value="PRK04813.1"/>
    <property type="match status" value="7"/>
</dbReference>
<dbReference type="GO" id="GO:0044550">
    <property type="term" value="P:secondary metabolite biosynthetic process"/>
    <property type="evidence" value="ECO:0007669"/>
    <property type="project" value="TreeGrafter"/>
</dbReference>
<dbReference type="Gene3D" id="3.40.50.1820">
    <property type="entry name" value="alpha/beta hydrolase"/>
    <property type="match status" value="1"/>
</dbReference>
<feature type="coiled-coil region" evidence="5">
    <location>
        <begin position="5401"/>
        <end position="5428"/>
    </location>
</feature>
<dbReference type="InterPro" id="IPR001242">
    <property type="entry name" value="Condensation_dom"/>
</dbReference>
<evidence type="ECO:0000256" key="1">
    <source>
        <dbReference type="ARBA" id="ARBA00001957"/>
    </source>
</evidence>
<dbReference type="InterPro" id="IPR020845">
    <property type="entry name" value="AMP-binding_CS"/>
</dbReference>
<dbReference type="GO" id="GO:0003824">
    <property type="term" value="F:catalytic activity"/>
    <property type="evidence" value="ECO:0007669"/>
    <property type="project" value="InterPro"/>
</dbReference>
<keyword evidence="4" id="KW-0677">Repeat</keyword>
<dbReference type="InterPro" id="IPR010071">
    <property type="entry name" value="AA_adenyl_dom"/>
</dbReference>
<dbReference type="Gene3D" id="3.40.50.150">
    <property type="entry name" value="Vaccinia Virus protein VP39"/>
    <property type="match status" value="1"/>
</dbReference>
<comment type="caution">
    <text evidence="7">The sequence shown here is derived from an EMBL/GenBank/DDBJ whole genome shotgun (WGS) entry which is preliminary data.</text>
</comment>
<dbReference type="InterPro" id="IPR010060">
    <property type="entry name" value="NRPS_synth"/>
</dbReference>
<feature type="domain" description="Carrier" evidence="6">
    <location>
        <begin position="519"/>
        <end position="594"/>
    </location>
</feature>
<feature type="domain" description="Carrier" evidence="6">
    <location>
        <begin position="6573"/>
        <end position="6648"/>
    </location>
</feature>
<dbReference type="Pfam" id="PF00550">
    <property type="entry name" value="PP-binding"/>
    <property type="match status" value="6"/>
</dbReference>
<dbReference type="InterPro" id="IPR025110">
    <property type="entry name" value="AMP-bd_C"/>
</dbReference>
<dbReference type="GO" id="GO:0005737">
    <property type="term" value="C:cytoplasm"/>
    <property type="evidence" value="ECO:0007669"/>
    <property type="project" value="TreeGrafter"/>
</dbReference>
<dbReference type="Gene3D" id="1.10.1200.10">
    <property type="entry name" value="ACP-like"/>
    <property type="match status" value="6"/>
</dbReference>
<dbReference type="SUPFAM" id="SSF53474">
    <property type="entry name" value="alpha/beta-Hydrolases"/>
    <property type="match status" value="1"/>
</dbReference>
<dbReference type="SUPFAM" id="SSF53335">
    <property type="entry name" value="S-adenosyl-L-methionine-dependent methyltransferases"/>
    <property type="match status" value="1"/>
</dbReference>
<dbReference type="EMBL" id="LNYX01000030">
    <property type="protein sequence ID" value="KTD62092.1"/>
    <property type="molecule type" value="Genomic_DNA"/>
</dbReference>
<reference evidence="7 8" key="1">
    <citation type="submission" date="2015-11" db="EMBL/GenBank/DDBJ databases">
        <title>Genomic analysis of 38 Legionella species identifies large and diverse effector repertoires.</title>
        <authorList>
            <person name="Burstein D."/>
            <person name="Amaro F."/>
            <person name="Zusman T."/>
            <person name="Lifshitz Z."/>
            <person name="Cohen O."/>
            <person name="Gilbert J.A."/>
            <person name="Pupko T."/>
            <person name="Shuman H.A."/>
            <person name="Segal G."/>
        </authorList>
    </citation>
    <scope>NUCLEOTIDE SEQUENCE [LARGE SCALE GENOMIC DNA]</scope>
    <source>
        <strain evidence="7 8">Mt.St.Helens-9</strain>
    </source>
</reference>
<evidence type="ECO:0000256" key="5">
    <source>
        <dbReference type="SAM" id="Coils"/>
    </source>
</evidence>
<dbReference type="InterPro" id="IPR020806">
    <property type="entry name" value="PKS_PP-bd"/>
</dbReference>
<dbReference type="InterPro" id="IPR020802">
    <property type="entry name" value="TesA-like"/>
</dbReference>
<dbReference type="PANTHER" id="PTHR45527">
    <property type="entry name" value="NONRIBOSOMAL PEPTIDE SYNTHETASE"/>
    <property type="match status" value="1"/>
</dbReference>
<dbReference type="FunFam" id="1.10.1200.10:FF:000005">
    <property type="entry name" value="Nonribosomal peptide synthetase 1"/>
    <property type="match status" value="1"/>
</dbReference>
<evidence type="ECO:0000256" key="4">
    <source>
        <dbReference type="ARBA" id="ARBA00022737"/>
    </source>
</evidence>
<dbReference type="CDD" id="cd19531">
    <property type="entry name" value="LCL_NRPS-like"/>
    <property type="match status" value="1"/>
</dbReference>
<accession>A0A0W0YZ13</accession>
<dbReference type="STRING" id="452.Lspi_1942"/>
<dbReference type="Gene3D" id="3.30.559.30">
    <property type="entry name" value="Nonribosomal peptide synthetase, condensation domain"/>
    <property type="match status" value="6"/>
</dbReference>
<dbReference type="CDD" id="cd02440">
    <property type="entry name" value="AdoMet_MTases"/>
    <property type="match status" value="1"/>
</dbReference>
<evidence type="ECO:0000313" key="7">
    <source>
        <dbReference type="EMBL" id="KTD62092.1"/>
    </source>
</evidence>
<dbReference type="Gene3D" id="3.30.300.30">
    <property type="match status" value="7"/>
</dbReference>
<dbReference type="InterPro" id="IPR029063">
    <property type="entry name" value="SAM-dependent_MTases_sf"/>
</dbReference>
<dbReference type="Pfam" id="PF00668">
    <property type="entry name" value="Condensation"/>
    <property type="match status" value="6"/>
</dbReference>
<dbReference type="RefSeq" id="WP_058483861.1">
    <property type="nucleotide sequence ID" value="NZ_CAAAII010000018.1"/>
</dbReference>
<evidence type="ECO:0000313" key="8">
    <source>
        <dbReference type="Proteomes" id="UP000054877"/>
    </source>
</evidence>
<dbReference type="InterPro" id="IPR000873">
    <property type="entry name" value="AMP-dep_synth/lig_dom"/>
</dbReference>
<dbReference type="InterPro" id="IPR042099">
    <property type="entry name" value="ANL_N_sf"/>
</dbReference>
<dbReference type="Pfam" id="PF00975">
    <property type="entry name" value="Thioesterase"/>
    <property type="match status" value="1"/>
</dbReference>
<dbReference type="InterPro" id="IPR023213">
    <property type="entry name" value="CAT-like_dom_sf"/>
</dbReference>
<dbReference type="InterPro" id="IPR036736">
    <property type="entry name" value="ACP-like_sf"/>
</dbReference>